<dbReference type="GO" id="GO:0015979">
    <property type="term" value="P:photosynthesis"/>
    <property type="evidence" value="ECO:0007669"/>
    <property type="project" value="UniProtKB-KW"/>
</dbReference>
<reference evidence="12" key="2">
    <citation type="submission" date="2005-06" db="EMBL/GenBank/DDBJ databases">
        <title>Sequencing of the draft genome and assembly of Crocosphaera watsonii WH 8501.</title>
        <authorList>
            <consortium name="US DOE Joint Genome Institute (JGI-PGF)"/>
            <person name="Copeland A."/>
            <person name="Lucas S."/>
            <person name="Lapidus A."/>
            <person name="Barry K."/>
            <person name="Detter C."/>
            <person name="Glavina T."/>
            <person name="Hammon N."/>
            <person name="Israni S."/>
            <person name="Pitluck S."/>
            <person name="Richardson P."/>
        </authorList>
    </citation>
    <scope>NUCLEOTIDE SEQUENCE [LARGE SCALE GENOMIC DNA]</scope>
    <source>
        <strain evidence="12">WH 8501</strain>
    </source>
</reference>
<keyword evidence="7" id="KW-0249">Electron transport</keyword>
<comment type="similarity">
    <text evidence="2">Belongs to the phycobiliprotein family.</text>
</comment>
<evidence type="ECO:0000256" key="6">
    <source>
        <dbReference type="ARBA" id="ARBA00022738"/>
    </source>
</evidence>
<dbReference type="AlphaFoldDB" id="Q4BX56"/>
<evidence type="ECO:0000256" key="3">
    <source>
        <dbReference type="ARBA" id="ARBA00022448"/>
    </source>
</evidence>
<dbReference type="Gene3D" id="1.10.490.20">
    <property type="entry name" value="Phycocyanins"/>
    <property type="match status" value="1"/>
</dbReference>
<reference evidence="12" key="3">
    <citation type="submission" date="2016-12" db="EMBL/GenBank/DDBJ databases">
        <title>Annotation of the draft genome assembly of Crocosphaera watsonii WH 8501.</title>
        <authorList>
            <consortium name="US DOE Joint Genome Institute (JGI-ORNL)"/>
            <person name="Larimer F."/>
            <person name="Land M."/>
        </authorList>
    </citation>
    <scope>NUCLEOTIDE SEQUENCE</scope>
    <source>
        <strain evidence="12">WH 8501</strain>
    </source>
</reference>
<keyword evidence="11" id="KW-0089">Bile pigment</keyword>
<keyword evidence="13" id="KW-1185">Reference proteome</keyword>
<dbReference type="InterPro" id="IPR012128">
    <property type="entry name" value="Phycobilisome_asu/bsu"/>
</dbReference>
<dbReference type="GO" id="GO:0031676">
    <property type="term" value="C:plasma membrane-derived thylakoid membrane"/>
    <property type="evidence" value="ECO:0007669"/>
    <property type="project" value="UniProtKB-SubCell"/>
</dbReference>
<evidence type="ECO:0000256" key="10">
    <source>
        <dbReference type="ARBA" id="ARBA00023136"/>
    </source>
</evidence>
<evidence type="ECO:0000256" key="5">
    <source>
        <dbReference type="ARBA" id="ARBA00022549"/>
    </source>
</evidence>
<evidence type="ECO:0000256" key="9">
    <source>
        <dbReference type="ARBA" id="ARBA00023078"/>
    </source>
</evidence>
<comment type="caution">
    <text evidence="12">The sequence shown here is derived from an EMBL/GenBank/DDBJ whole genome shotgun (WGS) entry which is preliminary data.</text>
</comment>
<keyword evidence="8" id="KW-0157">Chromophore</keyword>
<reference evidence="12" key="1">
    <citation type="submission" date="2004-02" db="EMBL/GenBank/DDBJ databases">
        <authorList>
            <consortium name="DOE Joint Genome Institute"/>
        </authorList>
    </citation>
    <scope>NUCLEOTIDE SEQUENCE [LARGE SCALE GENOMIC DNA]</scope>
    <source>
        <strain evidence="12">WH 8501</strain>
    </source>
</reference>
<dbReference type="PANTHER" id="PTHR34011">
    <property type="entry name" value="PHYCOBILISOME 32.1 KDA LINKER POLYPEPTIDE, PHYCOCYANIN-ASSOCIATED, ROD 2-RELATED"/>
    <property type="match status" value="1"/>
</dbReference>
<evidence type="ECO:0000256" key="4">
    <source>
        <dbReference type="ARBA" id="ARBA00022531"/>
    </source>
</evidence>
<dbReference type="PANTHER" id="PTHR34011:SF4">
    <property type="entry name" value="C-PHYCOCYANIN ALPHA SUBUNIT"/>
    <property type="match status" value="1"/>
</dbReference>
<dbReference type="SUPFAM" id="SSF46458">
    <property type="entry name" value="Globin-like"/>
    <property type="match status" value="1"/>
</dbReference>
<keyword evidence="9" id="KW-0793">Thylakoid</keyword>
<evidence type="ECO:0000313" key="13">
    <source>
        <dbReference type="Proteomes" id="UP000003922"/>
    </source>
</evidence>
<dbReference type="GO" id="GO:0030089">
    <property type="term" value="C:phycobilisome"/>
    <property type="evidence" value="ECO:0007669"/>
    <property type="project" value="UniProtKB-KW"/>
</dbReference>
<dbReference type="KEGG" id="cwa:CwatDRAFT_0663"/>
<evidence type="ECO:0000256" key="2">
    <source>
        <dbReference type="ARBA" id="ARBA00008182"/>
    </source>
</evidence>
<evidence type="ECO:0000256" key="7">
    <source>
        <dbReference type="ARBA" id="ARBA00022982"/>
    </source>
</evidence>
<name>Q4BX56_CROWT</name>
<comment type="subcellular location">
    <subcellularLocation>
        <location evidence="1">Cellular thylakoid membrane</location>
        <topology evidence="1">Peripheral membrane protein</topology>
        <orientation evidence="1">Cytoplasmic side</orientation>
    </subcellularLocation>
</comment>
<keyword evidence="5" id="KW-0042">Antenna complex</keyword>
<keyword evidence="10" id="KW-0472">Membrane</keyword>
<keyword evidence="4" id="KW-0602">Photosynthesis</keyword>
<keyword evidence="3" id="KW-0813">Transport</keyword>
<dbReference type="EMBL" id="AADV02000140">
    <property type="protein sequence ID" value="EAM48491.1"/>
    <property type="molecule type" value="Genomic_DNA"/>
</dbReference>
<accession>Q4BX56</accession>
<dbReference type="Pfam" id="PF00502">
    <property type="entry name" value="Phycobilisome"/>
    <property type="match status" value="1"/>
</dbReference>
<sequence length="106" mass="11791">MQFMPNFLKGVSPSVDPQVRKDKCLRDVSHYLRLINYCLVVGGTGPLDEWGIAGQREVYRALGINTAAYVAAFAKVRDRLCVPRDMSAQAGTELTSYLDYVINSMS</sequence>
<protein>
    <submittedName>
        <fullName evidence="12">Phycobilisome protein</fullName>
    </submittedName>
</protein>
<organism evidence="12 13">
    <name type="scientific">Crocosphaera watsonii WH 8501</name>
    <dbReference type="NCBI Taxonomy" id="165597"/>
    <lineage>
        <taxon>Bacteria</taxon>
        <taxon>Bacillati</taxon>
        <taxon>Cyanobacteriota</taxon>
        <taxon>Cyanophyceae</taxon>
        <taxon>Oscillatoriophycideae</taxon>
        <taxon>Chroococcales</taxon>
        <taxon>Aphanothecaceae</taxon>
        <taxon>Crocosphaera</taxon>
    </lineage>
</organism>
<evidence type="ECO:0000256" key="11">
    <source>
        <dbReference type="ARBA" id="ARBA00023307"/>
    </source>
</evidence>
<evidence type="ECO:0000313" key="12">
    <source>
        <dbReference type="EMBL" id="EAM48491.1"/>
    </source>
</evidence>
<evidence type="ECO:0000256" key="1">
    <source>
        <dbReference type="ARBA" id="ARBA00004445"/>
    </source>
</evidence>
<proteinExistence type="inferred from homology"/>
<dbReference type="InterPro" id="IPR009050">
    <property type="entry name" value="Globin-like_sf"/>
</dbReference>
<dbReference type="InterPro" id="IPR038719">
    <property type="entry name" value="Phycobilisome_asu/bsu_sf"/>
</dbReference>
<keyword evidence="6" id="KW-0605">Phycobilisome</keyword>
<gene>
    <name evidence="12" type="ORF">CwatDRAFT_0663</name>
</gene>
<dbReference type="Proteomes" id="UP000003922">
    <property type="component" value="Unassembled WGS sequence"/>
</dbReference>
<evidence type="ECO:0000256" key="8">
    <source>
        <dbReference type="ARBA" id="ARBA00022991"/>
    </source>
</evidence>